<dbReference type="Gene3D" id="3.40.190.10">
    <property type="entry name" value="Periplasmic binding protein-like II"/>
    <property type="match status" value="2"/>
</dbReference>
<dbReference type="PANTHER" id="PTHR35936">
    <property type="entry name" value="MEMBRANE-BOUND LYTIC MUREIN TRANSGLYCOSYLASE F"/>
    <property type="match status" value="1"/>
</dbReference>
<keyword evidence="1 2" id="KW-0732">Signal</keyword>
<evidence type="ECO:0000256" key="2">
    <source>
        <dbReference type="SAM" id="SignalP"/>
    </source>
</evidence>
<feature type="chain" id="PRO_5016995360" evidence="2">
    <location>
        <begin position="19"/>
        <end position="255"/>
    </location>
</feature>
<dbReference type="Proteomes" id="UP000295794">
    <property type="component" value="Unassembled WGS sequence"/>
</dbReference>
<dbReference type="EMBL" id="SMBT01000001">
    <property type="protein sequence ID" value="TCU90572.1"/>
    <property type="molecule type" value="Genomic_DNA"/>
</dbReference>
<evidence type="ECO:0000313" key="7">
    <source>
        <dbReference type="Proteomes" id="UP000295794"/>
    </source>
</evidence>
<evidence type="ECO:0000313" key="5">
    <source>
        <dbReference type="EMBL" id="TCU90572.1"/>
    </source>
</evidence>
<dbReference type="OrthoDB" id="7340028at2"/>
<proteinExistence type="predicted"/>
<feature type="signal peptide" evidence="2">
    <location>
        <begin position="1"/>
        <end position="18"/>
    </location>
</feature>
<dbReference type="Pfam" id="PF00497">
    <property type="entry name" value="SBP_bac_3"/>
    <property type="match status" value="1"/>
</dbReference>
<reference evidence="4 6" key="1">
    <citation type="submission" date="2018-06" db="EMBL/GenBank/DDBJ databases">
        <authorList>
            <consortium name="Pathogen Informatics"/>
            <person name="Doyle S."/>
        </authorList>
    </citation>
    <scope>NUCLEOTIDE SEQUENCE [LARGE SCALE GENOMIC DNA]</scope>
    <source>
        <strain evidence="4 6">NCTC11159</strain>
    </source>
</reference>
<evidence type="ECO:0000259" key="3">
    <source>
        <dbReference type="SMART" id="SM00062"/>
    </source>
</evidence>
<dbReference type="SMART" id="SM00062">
    <property type="entry name" value="PBPb"/>
    <property type="match status" value="1"/>
</dbReference>
<dbReference type="InterPro" id="IPR001638">
    <property type="entry name" value="Solute-binding_3/MltF_N"/>
</dbReference>
<reference evidence="5 7" key="2">
    <citation type="submission" date="2019-03" db="EMBL/GenBank/DDBJ databases">
        <title>Genomic Encyclopedia of Type Strains, Phase IV (KMG-IV): sequencing the most valuable type-strain genomes for metagenomic binning, comparative biology and taxonomic classification.</title>
        <authorList>
            <person name="Goeker M."/>
        </authorList>
    </citation>
    <scope>NUCLEOTIDE SEQUENCE [LARGE SCALE GENOMIC DNA]</scope>
    <source>
        <strain evidence="5 7">DSM 3764</strain>
    </source>
</reference>
<dbReference type="RefSeq" id="WP_115226030.1">
    <property type="nucleotide sequence ID" value="NZ_CAWOLO010000001.1"/>
</dbReference>
<evidence type="ECO:0000313" key="4">
    <source>
        <dbReference type="EMBL" id="STQ89599.1"/>
    </source>
</evidence>
<dbReference type="SUPFAM" id="SSF53850">
    <property type="entry name" value="Periplasmic binding protein-like II"/>
    <property type="match status" value="1"/>
</dbReference>
<accession>A0A377Q4S6</accession>
<dbReference type="AlphaFoldDB" id="A0A377Q4S6"/>
<evidence type="ECO:0000313" key="6">
    <source>
        <dbReference type="Proteomes" id="UP000255108"/>
    </source>
</evidence>
<dbReference type="EMBL" id="UGHR01000001">
    <property type="protein sequence ID" value="STQ89599.1"/>
    <property type="molecule type" value="Genomic_DNA"/>
</dbReference>
<dbReference type="PANTHER" id="PTHR35936:SF25">
    <property type="entry name" value="ABC TRANSPORTER SUBSTRATE-BINDING PROTEIN"/>
    <property type="match status" value="1"/>
</dbReference>
<name>A0A377Q4S6_9NEIS</name>
<keyword evidence="7" id="KW-1185">Reference proteome</keyword>
<sequence>MRPFLAYMLLLFAAKISAAEKVIIEGDDDYAPYSFIENGQYKGIYVDYLKLVAEKLAPDYLLELRPVPWKRGLKGLESGRVLALFPPYLNKDRRYIQAYSVPIYRERVVLFCRDDMISPSHKVFPKDFYGLLIGVNLGFTLGDKMVAAVKSGRLSIEEVKGNDTNIKKLLVGRIACYANDRLSVIYSLKKWKGAFDAAKIKLIEAAEISEEDAYIAYSSEYKWPEKEDFILKMNAAVEELKKTGIIAKMINEYTQ</sequence>
<gene>
    <name evidence="5" type="ORF">EV682_101606</name>
    <name evidence="4" type="ORF">NCTC11159_00624</name>
</gene>
<protein>
    <submittedName>
        <fullName evidence="5">Amino acid ABC transporter substrate-binding protein (PAAT family)</fullName>
    </submittedName>
    <submittedName>
        <fullName evidence="4">Cystine transporter subunit</fullName>
    </submittedName>
</protein>
<feature type="domain" description="Solute-binding protein family 3/N-terminal" evidence="3">
    <location>
        <begin position="21"/>
        <end position="253"/>
    </location>
</feature>
<organism evidence="4 6">
    <name type="scientific">Iodobacter fluviatilis</name>
    <dbReference type="NCBI Taxonomy" id="537"/>
    <lineage>
        <taxon>Bacteria</taxon>
        <taxon>Pseudomonadati</taxon>
        <taxon>Pseudomonadota</taxon>
        <taxon>Betaproteobacteria</taxon>
        <taxon>Neisseriales</taxon>
        <taxon>Chitinibacteraceae</taxon>
        <taxon>Iodobacter</taxon>
    </lineage>
</organism>
<dbReference type="Proteomes" id="UP000255108">
    <property type="component" value="Unassembled WGS sequence"/>
</dbReference>
<evidence type="ECO:0000256" key="1">
    <source>
        <dbReference type="ARBA" id="ARBA00022729"/>
    </source>
</evidence>